<accession>A0A2A6BGE5</accession>
<dbReference type="SMART" id="SM00213">
    <property type="entry name" value="UBQ"/>
    <property type="match status" value="1"/>
</dbReference>
<dbReference type="OrthoDB" id="428577at2759"/>
<dbReference type="PRINTS" id="PR00348">
    <property type="entry name" value="UBIQUITIN"/>
</dbReference>
<dbReference type="GO" id="GO:0031625">
    <property type="term" value="F:ubiquitin protein ligase binding"/>
    <property type="evidence" value="ECO:0000318"/>
    <property type="project" value="GO_Central"/>
</dbReference>
<dbReference type="InterPro" id="IPR029071">
    <property type="entry name" value="Ubiquitin-like_domsf"/>
</dbReference>
<accession>A0A8R1Z2H8</accession>
<dbReference type="Pfam" id="PF00240">
    <property type="entry name" value="ubiquitin"/>
    <property type="match status" value="1"/>
</dbReference>
<name>A0A2A6BGE5_PRIPA</name>
<keyword evidence="2" id="KW-1185">Reference proteome</keyword>
<dbReference type="Proteomes" id="UP000005239">
    <property type="component" value="Unassembled WGS sequence"/>
</dbReference>
<dbReference type="InterPro" id="IPR000626">
    <property type="entry name" value="Ubiquitin-like_dom"/>
</dbReference>
<dbReference type="GO" id="GO:0031386">
    <property type="term" value="F:protein tag activity"/>
    <property type="evidence" value="ECO:0000318"/>
    <property type="project" value="GO_Central"/>
</dbReference>
<evidence type="ECO:0000313" key="1">
    <source>
        <dbReference type="EnsemblMetazoa" id="PPA44438.1"/>
    </source>
</evidence>
<dbReference type="PROSITE" id="PS50053">
    <property type="entry name" value="UBIQUITIN_2"/>
    <property type="match status" value="1"/>
</dbReference>
<dbReference type="GO" id="GO:0016567">
    <property type="term" value="P:protein ubiquitination"/>
    <property type="evidence" value="ECO:0000318"/>
    <property type="project" value="GO_Central"/>
</dbReference>
<dbReference type="InterPro" id="IPR019956">
    <property type="entry name" value="Ubiquitin_dom"/>
</dbReference>
<sequence>MLGKLNAVSEQLAGKTIVIEAKANETVEDLKGKIEERDGISSDSLKLDFQGMGLTDKRMTLSCCGIGHDQTVHVSLRLSGC</sequence>
<reference evidence="1" key="2">
    <citation type="submission" date="2022-06" db="UniProtKB">
        <authorList>
            <consortium name="EnsemblMetazoa"/>
        </authorList>
    </citation>
    <scope>IDENTIFICATION</scope>
    <source>
        <strain evidence="1">PS312</strain>
    </source>
</reference>
<dbReference type="GO" id="GO:0019941">
    <property type="term" value="P:modification-dependent protein catabolic process"/>
    <property type="evidence" value="ECO:0000318"/>
    <property type="project" value="GO_Central"/>
</dbReference>
<reference evidence="2" key="1">
    <citation type="journal article" date="2008" name="Nat. Genet.">
        <title>The Pristionchus pacificus genome provides a unique perspective on nematode lifestyle and parasitism.</title>
        <authorList>
            <person name="Dieterich C."/>
            <person name="Clifton S.W."/>
            <person name="Schuster L.N."/>
            <person name="Chinwalla A."/>
            <person name="Delehaunty K."/>
            <person name="Dinkelacker I."/>
            <person name="Fulton L."/>
            <person name="Fulton R."/>
            <person name="Godfrey J."/>
            <person name="Minx P."/>
            <person name="Mitreva M."/>
            <person name="Roeseler W."/>
            <person name="Tian H."/>
            <person name="Witte H."/>
            <person name="Yang S.P."/>
            <person name="Wilson R.K."/>
            <person name="Sommer R.J."/>
        </authorList>
    </citation>
    <scope>NUCLEOTIDE SEQUENCE [LARGE SCALE GENOMIC DNA]</scope>
    <source>
        <strain evidence="2">PS312</strain>
    </source>
</reference>
<dbReference type="InterPro" id="IPR050158">
    <property type="entry name" value="Ubiquitin_ubiquitin-like"/>
</dbReference>
<proteinExistence type="predicted"/>
<gene>
    <name evidence="1" type="primary">WBGene00282807</name>
</gene>
<dbReference type="GO" id="GO:0005737">
    <property type="term" value="C:cytoplasm"/>
    <property type="evidence" value="ECO:0000318"/>
    <property type="project" value="GO_Central"/>
</dbReference>
<dbReference type="PANTHER" id="PTHR10666">
    <property type="entry name" value="UBIQUITIN"/>
    <property type="match status" value="1"/>
</dbReference>
<dbReference type="GO" id="GO:0005634">
    <property type="term" value="C:nucleus"/>
    <property type="evidence" value="ECO:0000318"/>
    <property type="project" value="GO_Central"/>
</dbReference>
<dbReference type="SUPFAM" id="SSF54236">
    <property type="entry name" value="Ubiquitin-like"/>
    <property type="match status" value="1"/>
</dbReference>
<dbReference type="AlphaFoldDB" id="A0A2A6BGE5"/>
<dbReference type="EnsemblMetazoa" id="PPA44438.1">
    <property type="protein sequence ID" value="PPA44438.1"/>
    <property type="gene ID" value="WBGene00282807"/>
</dbReference>
<dbReference type="GO" id="GO:0003735">
    <property type="term" value="F:structural constituent of ribosome"/>
    <property type="evidence" value="ECO:0000318"/>
    <property type="project" value="GO_Central"/>
</dbReference>
<protein>
    <submittedName>
        <fullName evidence="1">Ubiquitin</fullName>
    </submittedName>
</protein>
<organism evidence="1 2">
    <name type="scientific">Pristionchus pacificus</name>
    <name type="common">Parasitic nematode worm</name>
    <dbReference type="NCBI Taxonomy" id="54126"/>
    <lineage>
        <taxon>Eukaryota</taxon>
        <taxon>Metazoa</taxon>
        <taxon>Ecdysozoa</taxon>
        <taxon>Nematoda</taxon>
        <taxon>Chromadorea</taxon>
        <taxon>Rhabditida</taxon>
        <taxon>Rhabditina</taxon>
        <taxon>Diplogasteromorpha</taxon>
        <taxon>Diplogasteroidea</taxon>
        <taxon>Neodiplogasteridae</taxon>
        <taxon>Pristionchus</taxon>
    </lineage>
</organism>
<dbReference type="Gene3D" id="3.10.20.90">
    <property type="entry name" value="Phosphatidylinositol 3-kinase Catalytic Subunit, Chain A, domain 1"/>
    <property type="match status" value="1"/>
</dbReference>
<evidence type="ECO:0000313" key="2">
    <source>
        <dbReference type="Proteomes" id="UP000005239"/>
    </source>
</evidence>